<reference evidence="3 4" key="1">
    <citation type="submission" date="2023-08" db="EMBL/GenBank/DDBJ databases">
        <title>Implementing the SeqCode for naming new Mesorhizobium species isolated from Vachellia karroo root nodules.</title>
        <authorList>
            <person name="Van Lill M."/>
        </authorList>
    </citation>
    <scope>NUCLEOTIDE SEQUENCE [LARGE SCALE GENOMIC DNA]</scope>
    <source>
        <strain evidence="3 4">VK23A</strain>
    </source>
</reference>
<protein>
    <recommendedName>
        <fullName evidence="5">Transmembrane protein</fullName>
    </recommendedName>
</protein>
<evidence type="ECO:0000313" key="4">
    <source>
        <dbReference type="Proteomes" id="UP001271780"/>
    </source>
</evidence>
<keyword evidence="2" id="KW-0472">Membrane</keyword>
<evidence type="ECO:0000313" key="3">
    <source>
        <dbReference type="EMBL" id="MDX8472887.1"/>
    </source>
</evidence>
<proteinExistence type="predicted"/>
<dbReference type="RefSeq" id="WP_320315779.1">
    <property type="nucleotide sequence ID" value="NZ_JAVIIX010000002.1"/>
</dbReference>
<evidence type="ECO:0000256" key="2">
    <source>
        <dbReference type="SAM" id="Phobius"/>
    </source>
</evidence>
<accession>A0ABU4XDM4</accession>
<feature type="transmembrane region" description="Helical" evidence="2">
    <location>
        <begin position="382"/>
        <end position="400"/>
    </location>
</feature>
<sequence>MAQTAQTESVEDLLLEADRLVAEAASKGRSRNELLIAAQAKVAALPVDQRKNDHPDVIELRAQVESTQQSLKSANDNPVSRGMVYTCIFLSMLLMFLVGSLSLVYNKGVALLSEVETLAAQQPDRRFGQLERQLLVAQDDLFPPDQMQLASLPVELGGKPEDPAVQAKRPIDELARESSYVTLHELRDLNFRLKSLETRVGDFENLSASPFPGVLKFEDFVSGAMASGRNFVGAFKAADATAGLPASETKPNADNEETVKKSPAVYDTMNFFCQTQPAAKLQNKDGGAPNGATTQATAPQAPDSQVLGMDMRKIVDQACKYSLNYVSMTVPPVDSWSLRIRDSIDPYAVWILPCLYAALGSMIYFMRLILDTTQPNPPVYRIAHRMALAALAGMILAWFWGPAFGGNSEFKAVGFGLFTFAFVVGFSIDVFFSLLDRLVFISTNAISKFGGK</sequence>
<feature type="region of interest" description="Disordered" evidence="1">
    <location>
        <begin position="281"/>
        <end position="300"/>
    </location>
</feature>
<comment type="caution">
    <text evidence="3">The sequence shown here is derived from an EMBL/GenBank/DDBJ whole genome shotgun (WGS) entry which is preliminary data.</text>
</comment>
<keyword evidence="2" id="KW-0812">Transmembrane</keyword>
<feature type="transmembrane region" description="Helical" evidence="2">
    <location>
        <begin position="412"/>
        <end position="435"/>
    </location>
</feature>
<keyword evidence="2" id="KW-1133">Transmembrane helix</keyword>
<evidence type="ECO:0008006" key="5">
    <source>
        <dbReference type="Google" id="ProtNLM"/>
    </source>
</evidence>
<feature type="compositionally biased region" description="Low complexity" evidence="1">
    <location>
        <begin position="286"/>
        <end position="300"/>
    </location>
</feature>
<feature type="transmembrane region" description="Helical" evidence="2">
    <location>
        <begin position="347"/>
        <end position="370"/>
    </location>
</feature>
<organism evidence="3 4">
    <name type="scientific">Mesorhizobium dulcispinae</name>
    <dbReference type="NCBI Taxonomy" id="3072316"/>
    <lineage>
        <taxon>Bacteria</taxon>
        <taxon>Pseudomonadati</taxon>
        <taxon>Pseudomonadota</taxon>
        <taxon>Alphaproteobacteria</taxon>
        <taxon>Hyphomicrobiales</taxon>
        <taxon>Phyllobacteriaceae</taxon>
        <taxon>Mesorhizobium</taxon>
    </lineage>
</organism>
<keyword evidence="4" id="KW-1185">Reference proteome</keyword>
<evidence type="ECO:0000256" key="1">
    <source>
        <dbReference type="SAM" id="MobiDB-lite"/>
    </source>
</evidence>
<gene>
    <name evidence="3" type="ORF">RFM27_12465</name>
</gene>
<dbReference type="EMBL" id="JAVIIZ010000006">
    <property type="protein sequence ID" value="MDX8472887.1"/>
    <property type="molecule type" value="Genomic_DNA"/>
</dbReference>
<name>A0ABU4XDM4_9HYPH</name>
<dbReference type="Proteomes" id="UP001271780">
    <property type="component" value="Unassembled WGS sequence"/>
</dbReference>
<feature type="transmembrane region" description="Helical" evidence="2">
    <location>
        <begin position="82"/>
        <end position="105"/>
    </location>
</feature>